<name>A0ACA9PID0_9GLOM</name>
<protein>
    <submittedName>
        <fullName evidence="1">698_t:CDS:1</fullName>
    </submittedName>
</protein>
<comment type="caution">
    <text evidence="1">The sequence shown here is derived from an EMBL/GenBank/DDBJ whole genome shotgun (WGS) entry which is preliminary data.</text>
</comment>
<keyword evidence="2" id="KW-1185">Reference proteome</keyword>
<proteinExistence type="predicted"/>
<sequence length="111" mass="13371">MSFSIKSFARKFNKKTIKYNTKKENETDDLWSKYSQEKIENNDSWSKGSQEKIENLWTNEKDEFTWNIEEQNKSTWSIDDKEKSFENTLLSIEQENLFNNTLIIEETDIKI</sequence>
<dbReference type="EMBL" id="CAJVPW010026342">
    <property type="protein sequence ID" value="CAG8712058.1"/>
    <property type="molecule type" value="Genomic_DNA"/>
</dbReference>
<gene>
    <name evidence="1" type="ORF">SPELUC_LOCUS11881</name>
</gene>
<dbReference type="Proteomes" id="UP000789366">
    <property type="component" value="Unassembled WGS sequence"/>
</dbReference>
<evidence type="ECO:0000313" key="2">
    <source>
        <dbReference type="Proteomes" id="UP000789366"/>
    </source>
</evidence>
<organism evidence="1 2">
    <name type="scientific">Cetraspora pellucida</name>
    <dbReference type="NCBI Taxonomy" id="1433469"/>
    <lineage>
        <taxon>Eukaryota</taxon>
        <taxon>Fungi</taxon>
        <taxon>Fungi incertae sedis</taxon>
        <taxon>Mucoromycota</taxon>
        <taxon>Glomeromycotina</taxon>
        <taxon>Glomeromycetes</taxon>
        <taxon>Diversisporales</taxon>
        <taxon>Gigasporaceae</taxon>
        <taxon>Cetraspora</taxon>
    </lineage>
</organism>
<accession>A0ACA9PID0</accession>
<evidence type="ECO:0000313" key="1">
    <source>
        <dbReference type="EMBL" id="CAG8712058.1"/>
    </source>
</evidence>
<reference evidence="1" key="1">
    <citation type="submission" date="2021-06" db="EMBL/GenBank/DDBJ databases">
        <authorList>
            <person name="Kallberg Y."/>
            <person name="Tangrot J."/>
            <person name="Rosling A."/>
        </authorList>
    </citation>
    <scope>NUCLEOTIDE SEQUENCE</scope>
    <source>
        <strain evidence="1">28 12/20/2015</strain>
    </source>
</reference>
<feature type="non-terminal residue" evidence="1">
    <location>
        <position position="111"/>
    </location>
</feature>